<comment type="caution">
    <text evidence="5">The sequence shown here is derived from an EMBL/GenBank/DDBJ whole genome shotgun (WGS) entry which is preliminary data.</text>
</comment>
<reference evidence="5" key="1">
    <citation type="submission" date="2022-04" db="EMBL/GenBank/DDBJ databases">
        <title>Carnegiea gigantea Genome sequencing and assembly v2.</title>
        <authorList>
            <person name="Copetti D."/>
            <person name="Sanderson M.J."/>
            <person name="Burquez A."/>
            <person name="Wojciechowski M.F."/>
        </authorList>
    </citation>
    <scope>NUCLEOTIDE SEQUENCE</scope>
    <source>
        <strain evidence="5">SGP5-SGP5p</strain>
        <tissue evidence="5">Aerial part</tissue>
    </source>
</reference>
<name>A0A9Q1GZS8_9CARY</name>
<dbReference type="PROSITE" id="PS50011">
    <property type="entry name" value="PROTEIN_KINASE_DOM"/>
    <property type="match status" value="1"/>
</dbReference>
<evidence type="ECO:0000256" key="2">
    <source>
        <dbReference type="ARBA" id="ARBA00012483"/>
    </source>
</evidence>
<proteinExistence type="predicted"/>
<organism evidence="5 6">
    <name type="scientific">Carnegiea gigantea</name>
    <dbReference type="NCBI Taxonomy" id="171969"/>
    <lineage>
        <taxon>Eukaryota</taxon>
        <taxon>Viridiplantae</taxon>
        <taxon>Streptophyta</taxon>
        <taxon>Embryophyta</taxon>
        <taxon>Tracheophyta</taxon>
        <taxon>Spermatophyta</taxon>
        <taxon>Magnoliopsida</taxon>
        <taxon>eudicotyledons</taxon>
        <taxon>Gunneridae</taxon>
        <taxon>Pentapetalae</taxon>
        <taxon>Caryophyllales</taxon>
        <taxon>Cactineae</taxon>
        <taxon>Cactaceae</taxon>
        <taxon>Cactoideae</taxon>
        <taxon>Echinocereeae</taxon>
        <taxon>Carnegiea</taxon>
    </lineage>
</organism>
<evidence type="ECO:0000256" key="1">
    <source>
        <dbReference type="ARBA" id="ARBA00000900"/>
    </source>
</evidence>
<gene>
    <name evidence="5" type="ORF">Cgig2_017262</name>
</gene>
<dbReference type="OrthoDB" id="1924358at2759"/>
<dbReference type="PANTHER" id="PTHR45647">
    <property type="entry name" value="OS02G0152300 PROTEIN"/>
    <property type="match status" value="1"/>
</dbReference>
<accession>A0A9Q1GZS8</accession>
<feature type="domain" description="Protein kinase" evidence="4">
    <location>
        <begin position="77"/>
        <end position="160"/>
    </location>
</feature>
<evidence type="ECO:0000256" key="3">
    <source>
        <dbReference type="ARBA" id="ARBA00022786"/>
    </source>
</evidence>
<dbReference type="Pfam" id="PF07714">
    <property type="entry name" value="PK_Tyr_Ser-Thr"/>
    <property type="match status" value="1"/>
</dbReference>
<dbReference type="InterPro" id="IPR000719">
    <property type="entry name" value="Prot_kinase_dom"/>
</dbReference>
<dbReference type="InterPro" id="IPR011009">
    <property type="entry name" value="Kinase-like_dom_sf"/>
</dbReference>
<dbReference type="GO" id="GO:0005524">
    <property type="term" value="F:ATP binding"/>
    <property type="evidence" value="ECO:0007669"/>
    <property type="project" value="InterPro"/>
</dbReference>
<protein>
    <recommendedName>
        <fullName evidence="2">RING-type E3 ubiquitin transferase</fullName>
        <ecNumber evidence="2">2.3.2.27</ecNumber>
    </recommendedName>
</protein>
<dbReference type="PANTHER" id="PTHR45647:SF15">
    <property type="entry name" value="U-BOX DOMAIN-CONTAINING PROTEIN 35"/>
    <property type="match status" value="1"/>
</dbReference>
<dbReference type="EC" id="2.3.2.27" evidence="2"/>
<sequence>MEIIKLHKQLNDLPIPTKCSANGCFTNPGRHAPENKAESKATREVEENKAKQLLPHPIINQYRKLTWDEIVVATSSFSEEFKIGIITFGTVYKCKLHHTTVAVKVLHSKHSATNKQFLQELKILSSIHHPHLLLLLATVFEESSLVYEYMENGSLDDRLF</sequence>
<dbReference type="Gene3D" id="1.10.510.10">
    <property type="entry name" value="Transferase(Phosphotransferase) domain 1"/>
    <property type="match status" value="1"/>
</dbReference>
<keyword evidence="3" id="KW-0833">Ubl conjugation pathway</keyword>
<evidence type="ECO:0000313" key="5">
    <source>
        <dbReference type="EMBL" id="KAJ8428472.1"/>
    </source>
</evidence>
<dbReference type="Proteomes" id="UP001153076">
    <property type="component" value="Unassembled WGS sequence"/>
</dbReference>
<dbReference type="GO" id="GO:0004672">
    <property type="term" value="F:protein kinase activity"/>
    <property type="evidence" value="ECO:0007669"/>
    <property type="project" value="InterPro"/>
</dbReference>
<evidence type="ECO:0000259" key="4">
    <source>
        <dbReference type="PROSITE" id="PS50011"/>
    </source>
</evidence>
<comment type="catalytic activity">
    <reaction evidence="1">
        <text>S-ubiquitinyl-[E2 ubiquitin-conjugating enzyme]-L-cysteine + [acceptor protein]-L-lysine = [E2 ubiquitin-conjugating enzyme]-L-cysteine + N(6)-ubiquitinyl-[acceptor protein]-L-lysine.</text>
        <dbReference type="EC" id="2.3.2.27"/>
    </reaction>
</comment>
<dbReference type="AlphaFoldDB" id="A0A9Q1GZS8"/>
<dbReference type="SUPFAM" id="SSF56112">
    <property type="entry name" value="Protein kinase-like (PK-like)"/>
    <property type="match status" value="1"/>
</dbReference>
<evidence type="ECO:0000313" key="6">
    <source>
        <dbReference type="Proteomes" id="UP001153076"/>
    </source>
</evidence>
<dbReference type="EMBL" id="JAKOGI010001001">
    <property type="protein sequence ID" value="KAJ8428472.1"/>
    <property type="molecule type" value="Genomic_DNA"/>
</dbReference>
<keyword evidence="6" id="KW-1185">Reference proteome</keyword>
<dbReference type="InterPro" id="IPR051348">
    <property type="entry name" value="U-box_ubiquitin_ligases"/>
</dbReference>
<dbReference type="GO" id="GO:0061630">
    <property type="term" value="F:ubiquitin protein ligase activity"/>
    <property type="evidence" value="ECO:0007669"/>
    <property type="project" value="UniProtKB-EC"/>
</dbReference>
<dbReference type="InterPro" id="IPR001245">
    <property type="entry name" value="Ser-Thr/Tyr_kinase_cat_dom"/>
</dbReference>